<evidence type="ECO:0000256" key="5">
    <source>
        <dbReference type="SAM" id="Phobius"/>
    </source>
</evidence>
<organism evidence="6">
    <name type="scientific">Albugo laibachii Nc14</name>
    <dbReference type="NCBI Taxonomy" id="890382"/>
    <lineage>
        <taxon>Eukaryota</taxon>
        <taxon>Sar</taxon>
        <taxon>Stramenopiles</taxon>
        <taxon>Oomycota</taxon>
        <taxon>Peronosporomycetes</taxon>
        <taxon>Albuginales</taxon>
        <taxon>Albuginaceae</taxon>
        <taxon>Albugo</taxon>
    </lineage>
</organism>
<proteinExistence type="predicted"/>
<evidence type="ECO:0000313" key="6">
    <source>
        <dbReference type="EMBL" id="CCA19222.1"/>
    </source>
</evidence>
<evidence type="ECO:0000256" key="3">
    <source>
        <dbReference type="ARBA" id="ARBA00022989"/>
    </source>
</evidence>
<protein>
    <submittedName>
        <fullName evidence="6">UDPsugar transporter putative</fullName>
    </submittedName>
</protein>
<feature type="transmembrane region" description="Helical" evidence="5">
    <location>
        <begin position="41"/>
        <end position="62"/>
    </location>
</feature>
<dbReference type="Pfam" id="PF04142">
    <property type="entry name" value="Nuc_sug_transp"/>
    <property type="match status" value="1"/>
</dbReference>
<keyword evidence="4 5" id="KW-0472">Membrane</keyword>
<feature type="transmembrane region" description="Helical" evidence="5">
    <location>
        <begin position="250"/>
        <end position="270"/>
    </location>
</feature>
<evidence type="ECO:0000256" key="1">
    <source>
        <dbReference type="ARBA" id="ARBA00004141"/>
    </source>
</evidence>
<feature type="transmembrane region" description="Helical" evidence="5">
    <location>
        <begin position="129"/>
        <end position="147"/>
    </location>
</feature>
<dbReference type="GO" id="GO:0015165">
    <property type="term" value="F:pyrimidine nucleotide-sugar transmembrane transporter activity"/>
    <property type="evidence" value="ECO:0007669"/>
    <property type="project" value="InterPro"/>
</dbReference>
<feature type="transmembrane region" description="Helical" evidence="5">
    <location>
        <begin position="190"/>
        <end position="211"/>
    </location>
</feature>
<dbReference type="HOGENOM" id="CLU_744771_0_0_1"/>
<feature type="transmembrane region" description="Helical" evidence="5">
    <location>
        <begin position="159"/>
        <end position="178"/>
    </location>
</feature>
<gene>
    <name evidence="6" type="primary">AlNc14C66G4670</name>
    <name evidence="6" type="ORF">ALNC14_053650</name>
</gene>
<keyword evidence="3 5" id="KW-1133">Transmembrane helix</keyword>
<dbReference type="GO" id="GO:0000139">
    <property type="term" value="C:Golgi membrane"/>
    <property type="evidence" value="ECO:0007669"/>
    <property type="project" value="InterPro"/>
</dbReference>
<reference evidence="6" key="1">
    <citation type="journal article" date="2011" name="PLoS Biol.">
        <title>Gene gain and loss during evolution of obligate parasitism in the white rust pathogen of Arabidopsis thaliana.</title>
        <authorList>
            <person name="Kemen E."/>
            <person name="Gardiner A."/>
            <person name="Schultz-Larsen T."/>
            <person name="Kemen A.C."/>
            <person name="Balmuth A.L."/>
            <person name="Robert-Seilaniantz A."/>
            <person name="Bailey K."/>
            <person name="Holub E."/>
            <person name="Studholme D.J."/>
            <person name="Maclean D."/>
            <person name="Jones J.D."/>
        </authorList>
    </citation>
    <scope>NUCLEOTIDE SEQUENCE</scope>
</reference>
<evidence type="ECO:0000256" key="4">
    <source>
        <dbReference type="ARBA" id="ARBA00023136"/>
    </source>
</evidence>
<dbReference type="AlphaFoldDB" id="F0WDF0"/>
<sequence>MNVHEIVAISATILSLCLGNVCVKASKRGGKITYSMGTTLLMVQLVSFSICLIAMIVAKLIHKPIVSWKFSRTTAYYAVPVAFAIADYHIILFLSKRINPALLSIVWNSEIAVTALLCRCFLKRSITRIGRISIILLVLGSVTSQSNYKLRTDTNNKEWTAVFLIIGIFVSAIANIFIEWAYKREIAVSFLIQTLQITFLGVCFHGVNAFLELESGLFNGFNGWTWGAVAMHSIANIGINYLMKYLDNIVCLYVHAVATMLTVVVSVPMFHADISLQFLCGSGITIISIYLHNYANPMEGYLIPSSENRVESDEAVDLNILSPKEGLDCVPDRIHKRERLIDFLSETSGRFSRKRGTYQIITKTAYNESEQA</sequence>
<name>F0WDF0_9STRA</name>
<feature type="transmembrane region" description="Helical" evidence="5">
    <location>
        <begin position="223"/>
        <end position="243"/>
    </location>
</feature>
<dbReference type="EMBL" id="FR824111">
    <property type="protein sequence ID" value="CCA19222.1"/>
    <property type="molecule type" value="Genomic_DNA"/>
</dbReference>
<feature type="transmembrane region" description="Helical" evidence="5">
    <location>
        <begin position="74"/>
        <end position="95"/>
    </location>
</feature>
<evidence type="ECO:0000256" key="2">
    <source>
        <dbReference type="ARBA" id="ARBA00022692"/>
    </source>
</evidence>
<reference evidence="6" key="2">
    <citation type="submission" date="2011-02" db="EMBL/GenBank/DDBJ databases">
        <authorList>
            <person name="MacLean D."/>
        </authorList>
    </citation>
    <scope>NUCLEOTIDE SEQUENCE</scope>
</reference>
<keyword evidence="2 5" id="KW-0812">Transmembrane</keyword>
<dbReference type="PANTHER" id="PTHR10231">
    <property type="entry name" value="NUCLEOTIDE-SUGAR TRANSMEMBRANE TRANSPORTER"/>
    <property type="match status" value="1"/>
</dbReference>
<keyword evidence="6" id="KW-0762">Sugar transport</keyword>
<accession>F0WDF0</accession>
<dbReference type="InterPro" id="IPR007271">
    <property type="entry name" value="Nuc_sug_transpt"/>
</dbReference>
<keyword evidence="6" id="KW-0813">Transport</keyword>
<comment type="subcellular location">
    <subcellularLocation>
        <location evidence="1">Membrane</location>
        <topology evidence="1">Multi-pass membrane protein</topology>
    </subcellularLocation>
</comment>